<feature type="chain" id="PRO_5043036686" evidence="1">
    <location>
        <begin position="31"/>
        <end position="151"/>
    </location>
</feature>
<gene>
    <name evidence="2" type="ORF">CesoFtcFv8_019278</name>
</gene>
<evidence type="ECO:0000256" key="1">
    <source>
        <dbReference type="SAM" id="SignalP"/>
    </source>
</evidence>
<organism evidence="2 3">
    <name type="scientific">Champsocephalus esox</name>
    <name type="common">pike icefish</name>
    <dbReference type="NCBI Taxonomy" id="159716"/>
    <lineage>
        <taxon>Eukaryota</taxon>
        <taxon>Metazoa</taxon>
        <taxon>Chordata</taxon>
        <taxon>Craniata</taxon>
        <taxon>Vertebrata</taxon>
        <taxon>Euteleostomi</taxon>
        <taxon>Actinopterygii</taxon>
        <taxon>Neopterygii</taxon>
        <taxon>Teleostei</taxon>
        <taxon>Neoteleostei</taxon>
        <taxon>Acanthomorphata</taxon>
        <taxon>Eupercaria</taxon>
        <taxon>Perciformes</taxon>
        <taxon>Notothenioidei</taxon>
        <taxon>Channichthyidae</taxon>
        <taxon>Champsocephalus</taxon>
    </lineage>
</organism>
<name>A0AAN8BIF1_9TELE</name>
<comment type="caution">
    <text evidence="2">The sequence shown here is derived from an EMBL/GenBank/DDBJ whole genome shotgun (WGS) entry which is preliminary data.</text>
</comment>
<dbReference type="EMBL" id="JAULUE010002060">
    <property type="protein sequence ID" value="KAK5885580.1"/>
    <property type="molecule type" value="Genomic_DNA"/>
</dbReference>
<evidence type="ECO:0000313" key="2">
    <source>
        <dbReference type="EMBL" id="KAK5885580.1"/>
    </source>
</evidence>
<sequence>MHHPLTPPALNHPAPACILLTLPSLPLGLTYPCIALPALPEVLCCRACPPPAAHPPPARPCTLPAAACWLTDLAMLTPPLPRADSPPPPATSAWPRLPPPCLLPPPHATCHPVRAPTLTPHSCPDLDPCPWAWPLWTTLTLPPPLAGTLLS</sequence>
<feature type="signal peptide" evidence="1">
    <location>
        <begin position="1"/>
        <end position="30"/>
    </location>
</feature>
<dbReference type="AlphaFoldDB" id="A0AAN8BIF1"/>
<keyword evidence="1" id="KW-0732">Signal</keyword>
<reference evidence="2 3" key="1">
    <citation type="journal article" date="2023" name="Mol. Biol. Evol.">
        <title>Genomics of Secondarily Temperate Adaptation in the Only Non-Antarctic Icefish.</title>
        <authorList>
            <person name="Rivera-Colon A.G."/>
            <person name="Rayamajhi N."/>
            <person name="Minhas B.F."/>
            <person name="Madrigal G."/>
            <person name="Bilyk K.T."/>
            <person name="Yoon V."/>
            <person name="Hune M."/>
            <person name="Gregory S."/>
            <person name="Cheng C.H.C."/>
            <person name="Catchen J.M."/>
        </authorList>
    </citation>
    <scope>NUCLEOTIDE SEQUENCE [LARGE SCALE GENOMIC DNA]</scope>
    <source>
        <strain evidence="2">JC2023a</strain>
    </source>
</reference>
<proteinExistence type="predicted"/>
<keyword evidence="3" id="KW-1185">Reference proteome</keyword>
<protein>
    <submittedName>
        <fullName evidence="2">Uncharacterized protein</fullName>
    </submittedName>
</protein>
<dbReference type="Proteomes" id="UP001335648">
    <property type="component" value="Unassembled WGS sequence"/>
</dbReference>
<accession>A0AAN8BIF1</accession>
<evidence type="ECO:0000313" key="3">
    <source>
        <dbReference type="Proteomes" id="UP001335648"/>
    </source>
</evidence>